<dbReference type="InterPro" id="IPR012337">
    <property type="entry name" value="RNaseH-like_sf"/>
</dbReference>
<evidence type="ECO:0000259" key="1">
    <source>
        <dbReference type="Pfam" id="PF05699"/>
    </source>
</evidence>
<keyword evidence="3" id="KW-1185">Reference proteome</keyword>
<dbReference type="InterPro" id="IPR008906">
    <property type="entry name" value="HATC_C_dom"/>
</dbReference>
<organism evidence="2 3">
    <name type="scientific">Macrosiphum euphorbiae</name>
    <name type="common">potato aphid</name>
    <dbReference type="NCBI Taxonomy" id="13131"/>
    <lineage>
        <taxon>Eukaryota</taxon>
        <taxon>Metazoa</taxon>
        <taxon>Ecdysozoa</taxon>
        <taxon>Arthropoda</taxon>
        <taxon>Hexapoda</taxon>
        <taxon>Insecta</taxon>
        <taxon>Pterygota</taxon>
        <taxon>Neoptera</taxon>
        <taxon>Paraneoptera</taxon>
        <taxon>Hemiptera</taxon>
        <taxon>Sternorrhyncha</taxon>
        <taxon>Aphidomorpha</taxon>
        <taxon>Aphidoidea</taxon>
        <taxon>Aphididae</taxon>
        <taxon>Macrosiphini</taxon>
        <taxon>Macrosiphum</taxon>
    </lineage>
</organism>
<name>A0AAV0WPY8_9HEMI</name>
<gene>
    <name evidence="2" type="ORF">MEUPH1_LOCUS13311</name>
</gene>
<sequence length="125" mass="14277">MHRFTTKTKIIQLTTAIISSSGTGLSEEQSIPNDSTEPKNNYSIWSTVDTKVAQKKAVGTNTSRAIIEVQRYLEDSLQQRNADPLEWWQENNHNYPYLSQLARKTLCCLGTSVPCERVFKIWVID</sequence>
<dbReference type="Proteomes" id="UP001160148">
    <property type="component" value="Unassembled WGS sequence"/>
</dbReference>
<evidence type="ECO:0000313" key="2">
    <source>
        <dbReference type="EMBL" id="CAI6357714.1"/>
    </source>
</evidence>
<dbReference type="GO" id="GO:0046983">
    <property type="term" value="F:protein dimerization activity"/>
    <property type="evidence" value="ECO:0007669"/>
    <property type="project" value="InterPro"/>
</dbReference>
<feature type="domain" description="HAT C-terminal dimerisation" evidence="1">
    <location>
        <begin position="68"/>
        <end position="120"/>
    </location>
</feature>
<dbReference type="Pfam" id="PF05699">
    <property type="entry name" value="Dimer_Tnp_hAT"/>
    <property type="match status" value="1"/>
</dbReference>
<protein>
    <recommendedName>
        <fullName evidence="1">HAT C-terminal dimerisation domain-containing protein</fullName>
    </recommendedName>
</protein>
<proteinExistence type="predicted"/>
<dbReference type="PANTHER" id="PTHR47611:SF3">
    <property type="entry name" value="HAT C-TERMINAL DIMERISATION DOMAIN-CONTAINING PROTEIN"/>
    <property type="match status" value="1"/>
</dbReference>
<comment type="caution">
    <text evidence="2">The sequence shown here is derived from an EMBL/GenBank/DDBJ whole genome shotgun (WGS) entry which is preliminary data.</text>
</comment>
<evidence type="ECO:0000313" key="3">
    <source>
        <dbReference type="Proteomes" id="UP001160148"/>
    </source>
</evidence>
<dbReference type="PANTHER" id="PTHR47611">
    <property type="entry name" value="HAT DIMERISATION DOMAIN, C-TERMINAL"/>
    <property type="match status" value="1"/>
</dbReference>
<reference evidence="2 3" key="1">
    <citation type="submission" date="2023-01" db="EMBL/GenBank/DDBJ databases">
        <authorList>
            <person name="Whitehead M."/>
        </authorList>
    </citation>
    <scope>NUCLEOTIDE SEQUENCE [LARGE SCALE GENOMIC DNA]</scope>
</reference>
<dbReference type="SUPFAM" id="SSF53098">
    <property type="entry name" value="Ribonuclease H-like"/>
    <property type="match status" value="1"/>
</dbReference>
<dbReference type="AlphaFoldDB" id="A0AAV0WPY8"/>
<accession>A0AAV0WPY8</accession>
<dbReference type="EMBL" id="CARXXK010000002">
    <property type="protein sequence ID" value="CAI6357714.1"/>
    <property type="molecule type" value="Genomic_DNA"/>
</dbReference>